<feature type="compositionally biased region" description="Basic residues" evidence="1">
    <location>
        <begin position="1"/>
        <end position="13"/>
    </location>
</feature>
<dbReference type="EMBL" id="FMZW01000019">
    <property type="protein sequence ID" value="SDE08495.1"/>
    <property type="molecule type" value="Genomic_DNA"/>
</dbReference>
<evidence type="ECO:0000256" key="1">
    <source>
        <dbReference type="SAM" id="MobiDB-lite"/>
    </source>
</evidence>
<feature type="domain" description="DUF5681" evidence="2">
    <location>
        <begin position="25"/>
        <end position="102"/>
    </location>
</feature>
<protein>
    <recommendedName>
        <fullName evidence="2">DUF5681 domain-containing protein</fullName>
    </recommendedName>
</protein>
<proteinExistence type="predicted"/>
<name>A0A1G7A366_9BRAD</name>
<organism evidence="3 4">
    <name type="scientific">Bradyrhizobium brasilense</name>
    <dbReference type="NCBI Taxonomy" id="1419277"/>
    <lineage>
        <taxon>Bacteria</taxon>
        <taxon>Pseudomonadati</taxon>
        <taxon>Pseudomonadota</taxon>
        <taxon>Alphaproteobacteria</taxon>
        <taxon>Hyphomicrobiales</taxon>
        <taxon>Nitrobacteraceae</taxon>
        <taxon>Bradyrhizobium</taxon>
    </lineage>
</organism>
<evidence type="ECO:0000313" key="3">
    <source>
        <dbReference type="EMBL" id="SDE08495.1"/>
    </source>
</evidence>
<evidence type="ECO:0000259" key="2">
    <source>
        <dbReference type="Pfam" id="PF18932"/>
    </source>
</evidence>
<dbReference type="InterPro" id="IPR043736">
    <property type="entry name" value="DUF5681"/>
</dbReference>
<sequence length="135" mass="15222">MVKRVRFNSKRRQSNADVGYGKPPKHTRFKPGQSGNPNGRPKGVRNFKTDVCEALQTPVKVSKNGRVNKMTTQRAGLETLCIKALKGDPRALEQLLRLGERHDEPKPAVDVPIEASDQAILDAYFRRMMEEKLLP</sequence>
<evidence type="ECO:0000313" key="4">
    <source>
        <dbReference type="Proteomes" id="UP000199245"/>
    </source>
</evidence>
<dbReference type="Pfam" id="PF18932">
    <property type="entry name" value="DUF5681"/>
    <property type="match status" value="1"/>
</dbReference>
<dbReference type="AlphaFoldDB" id="A0A1G7A366"/>
<dbReference type="Proteomes" id="UP000199245">
    <property type="component" value="Unassembled WGS sequence"/>
</dbReference>
<accession>A0A1G7A366</accession>
<reference evidence="3 4" key="1">
    <citation type="submission" date="2016-10" db="EMBL/GenBank/DDBJ databases">
        <authorList>
            <person name="de Groot N.N."/>
        </authorList>
    </citation>
    <scope>NUCLEOTIDE SEQUENCE [LARGE SCALE GENOMIC DNA]</scope>
    <source>
        <strain evidence="3 4">R5</strain>
    </source>
</reference>
<gene>
    <name evidence="3" type="ORF">SAMN05216337_1019137</name>
</gene>
<feature type="region of interest" description="Disordered" evidence="1">
    <location>
        <begin position="1"/>
        <end position="47"/>
    </location>
</feature>